<reference evidence="1" key="1">
    <citation type="submission" date="2023-01" db="EMBL/GenBank/DDBJ databases">
        <title>The chitinases involved in constricting ring structure development in the nematode-trapping fungus Drechslerella dactyloides.</title>
        <authorList>
            <person name="Wang R."/>
            <person name="Zhang L."/>
            <person name="Tang P."/>
            <person name="Li S."/>
            <person name="Liang L."/>
        </authorList>
    </citation>
    <scope>NUCLEOTIDE SEQUENCE</scope>
    <source>
        <strain evidence="1">YMF1.00031</strain>
    </source>
</reference>
<accession>A0AAD6NEZ1</accession>
<proteinExistence type="predicted"/>
<dbReference type="EMBL" id="JAQGDS010000012">
    <property type="protein sequence ID" value="KAJ6256856.1"/>
    <property type="molecule type" value="Genomic_DNA"/>
</dbReference>
<comment type="caution">
    <text evidence="1">The sequence shown here is derived from an EMBL/GenBank/DDBJ whole genome shotgun (WGS) entry which is preliminary data.</text>
</comment>
<protein>
    <submittedName>
        <fullName evidence="1">Uncharacterized protein</fullName>
    </submittedName>
</protein>
<organism evidence="1 2">
    <name type="scientific">Drechslerella dactyloides</name>
    <name type="common">Nematode-trapping fungus</name>
    <name type="synonym">Arthrobotrys dactyloides</name>
    <dbReference type="NCBI Taxonomy" id="74499"/>
    <lineage>
        <taxon>Eukaryota</taxon>
        <taxon>Fungi</taxon>
        <taxon>Dikarya</taxon>
        <taxon>Ascomycota</taxon>
        <taxon>Pezizomycotina</taxon>
        <taxon>Orbiliomycetes</taxon>
        <taxon>Orbiliales</taxon>
        <taxon>Orbiliaceae</taxon>
        <taxon>Drechslerella</taxon>
    </lineage>
</organism>
<dbReference type="Proteomes" id="UP001221413">
    <property type="component" value="Unassembled WGS sequence"/>
</dbReference>
<sequence length="67" mass="8100">MPCKSSLPPPEFVRPDTPHLVWDVLMRMRRFHTALPSLAPAVLEQRESILYRKWMIKWTLERQARRE</sequence>
<name>A0AAD6NEZ1_DREDA</name>
<dbReference type="AlphaFoldDB" id="A0AAD6NEZ1"/>
<evidence type="ECO:0000313" key="1">
    <source>
        <dbReference type="EMBL" id="KAJ6256856.1"/>
    </source>
</evidence>
<keyword evidence="2" id="KW-1185">Reference proteome</keyword>
<evidence type="ECO:0000313" key="2">
    <source>
        <dbReference type="Proteomes" id="UP001221413"/>
    </source>
</evidence>
<gene>
    <name evidence="1" type="ORF">Dda_8725</name>
</gene>